<dbReference type="Proteomes" id="UP000271098">
    <property type="component" value="Unassembled WGS sequence"/>
</dbReference>
<dbReference type="WBParaSite" id="GPUH_0001916101-mRNA-1">
    <property type="protein sequence ID" value="GPUH_0001916101-mRNA-1"/>
    <property type="gene ID" value="GPUH_0001916101"/>
</dbReference>
<name>A0A183EDU5_9BILA</name>
<accession>A0A183EDU5</accession>
<evidence type="ECO:0000313" key="1">
    <source>
        <dbReference type="EMBL" id="VDN33212.1"/>
    </source>
</evidence>
<evidence type="ECO:0000313" key="3">
    <source>
        <dbReference type="WBParaSite" id="GPUH_0001916101-mRNA-1"/>
    </source>
</evidence>
<sequence length="71" mass="7488">MKATLLGALSTGVISSEAPLTLSTSQEGRGAYIAKRTSIDVEALKEAASTKQHVVTVRRSAGQFYTMSADE</sequence>
<keyword evidence="2" id="KW-1185">Reference proteome</keyword>
<evidence type="ECO:0000313" key="2">
    <source>
        <dbReference type="Proteomes" id="UP000271098"/>
    </source>
</evidence>
<dbReference type="AlphaFoldDB" id="A0A183EDU5"/>
<protein>
    <submittedName>
        <fullName evidence="3">Septal ring lytic transglycosylase RlpA family lipoprotein</fullName>
    </submittedName>
</protein>
<reference evidence="3" key="1">
    <citation type="submission" date="2016-06" db="UniProtKB">
        <authorList>
            <consortium name="WormBaseParasite"/>
        </authorList>
    </citation>
    <scope>IDENTIFICATION</scope>
</reference>
<proteinExistence type="predicted"/>
<dbReference type="EMBL" id="UYRT01087980">
    <property type="protein sequence ID" value="VDN33212.1"/>
    <property type="molecule type" value="Genomic_DNA"/>
</dbReference>
<reference evidence="1 2" key="2">
    <citation type="submission" date="2018-11" db="EMBL/GenBank/DDBJ databases">
        <authorList>
            <consortium name="Pathogen Informatics"/>
        </authorList>
    </citation>
    <scope>NUCLEOTIDE SEQUENCE [LARGE SCALE GENOMIC DNA]</scope>
</reference>
<organism evidence="3">
    <name type="scientific">Gongylonema pulchrum</name>
    <dbReference type="NCBI Taxonomy" id="637853"/>
    <lineage>
        <taxon>Eukaryota</taxon>
        <taxon>Metazoa</taxon>
        <taxon>Ecdysozoa</taxon>
        <taxon>Nematoda</taxon>
        <taxon>Chromadorea</taxon>
        <taxon>Rhabditida</taxon>
        <taxon>Spirurina</taxon>
        <taxon>Spiruromorpha</taxon>
        <taxon>Spiruroidea</taxon>
        <taxon>Gongylonematidae</taxon>
        <taxon>Gongylonema</taxon>
    </lineage>
</organism>
<gene>
    <name evidence="1" type="ORF">GPUH_LOCUS19136</name>
</gene>